<proteinExistence type="predicted"/>
<dbReference type="InterPro" id="IPR036366">
    <property type="entry name" value="PGBDSf"/>
</dbReference>
<dbReference type="AlphaFoldDB" id="I4HVD0"/>
<sequence>MSTSTETSFPNELMPNLFIGMTGSDVEKLQQKLQELGFYSGPIDGLFGQGVEQAVKDYEDSEGLAPDGVAGVFVLQALGLLTIERDPEPEINLSEP</sequence>
<evidence type="ECO:0000313" key="3">
    <source>
        <dbReference type="Proteomes" id="UP000004775"/>
    </source>
</evidence>
<dbReference type="Proteomes" id="UP000004775">
    <property type="component" value="Unassembled WGS sequence"/>
</dbReference>
<dbReference type="HOGENOM" id="CLU_2356563_0_0_3"/>
<dbReference type="RefSeq" id="WP_002797693.1">
    <property type="nucleotide sequence ID" value="NZ_HE973759.1"/>
</dbReference>
<name>I4HVD0_MICAE</name>
<dbReference type="InterPro" id="IPR036365">
    <property type="entry name" value="PGBD-like_sf"/>
</dbReference>
<evidence type="ECO:0000259" key="1">
    <source>
        <dbReference type="Pfam" id="PF01471"/>
    </source>
</evidence>
<evidence type="ECO:0000313" key="2">
    <source>
        <dbReference type="EMBL" id="CCI26004.1"/>
    </source>
</evidence>
<dbReference type="Gene3D" id="1.10.101.10">
    <property type="entry name" value="PGBD-like superfamily/PGBD"/>
    <property type="match status" value="1"/>
</dbReference>
<organism evidence="2 3">
    <name type="scientific">Microcystis aeruginosa PCC 9809</name>
    <dbReference type="NCBI Taxonomy" id="1160285"/>
    <lineage>
        <taxon>Bacteria</taxon>
        <taxon>Bacillati</taxon>
        <taxon>Cyanobacteriota</taxon>
        <taxon>Cyanophyceae</taxon>
        <taxon>Oscillatoriophycideae</taxon>
        <taxon>Chroococcales</taxon>
        <taxon>Microcystaceae</taxon>
        <taxon>Microcystis</taxon>
    </lineage>
</organism>
<dbReference type="SUPFAM" id="SSF47090">
    <property type="entry name" value="PGBD-like"/>
    <property type="match status" value="1"/>
</dbReference>
<comment type="caution">
    <text evidence="2">The sequence shown here is derived from an EMBL/GenBank/DDBJ whole genome shotgun (WGS) entry which is preliminary data.</text>
</comment>
<feature type="domain" description="Peptidoglycan binding-like" evidence="1">
    <location>
        <begin position="22"/>
        <end position="78"/>
    </location>
</feature>
<protein>
    <recommendedName>
        <fullName evidence="1">Peptidoglycan binding-like domain-containing protein</fullName>
    </recommendedName>
</protein>
<accession>I4HVD0</accession>
<dbReference type="EMBL" id="CAIO01000303">
    <property type="protein sequence ID" value="CCI26004.1"/>
    <property type="molecule type" value="Genomic_DNA"/>
</dbReference>
<dbReference type="InterPro" id="IPR002477">
    <property type="entry name" value="Peptidoglycan-bd-like"/>
</dbReference>
<gene>
    <name evidence="2" type="ORF">MICAH_3710003</name>
</gene>
<reference evidence="2 3" key="1">
    <citation type="submission" date="2012-04" db="EMBL/GenBank/DDBJ databases">
        <authorList>
            <person name="Genoscope - CEA"/>
        </authorList>
    </citation>
    <scope>NUCLEOTIDE SEQUENCE [LARGE SCALE GENOMIC DNA]</scope>
    <source>
        <strain evidence="2 3">9809</strain>
    </source>
</reference>
<dbReference type="Pfam" id="PF01471">
    <property type="entry name" value="PG_binding_1"/>
    <property type="match status" value="1"/>
</dbReference>